<name>A0ABR9VUG4_9SYNC</name>
<reference evidence="2 3" key="1">
    <citation type="submission" date="2020-10" db="EMBL/GenBank/DDBJ databases">
        <authorList>
            <person name="Castelo-Branco R."/>
            <person name="Eusebio N."/>
            <person name="Adriana R."/>
            <person name="Vieira A."/>
            <person name="Brugerolle De Fraissinette N."/>
            <person name="Rezende De Castro R."/>
            <person name="Schneider M.P."/>
            <person name="Vasconcelos V."/>
            <person name="Leao P.N."/>
        </authorList>
    </citation>
    <scope>NUCLEOTIDE SEQUENCE [LARGE SCALE GENOMIC DNA]</scope>
    <source>
        <strain evidence="2 3">LEGE 00031</strain>
    </source>
</reference>
<dbReference type="EMBL" id="JADEVV010000045">
    <property type="protein sequence ID" value="MBE9255001.1"/>
    <property type="molecule type" value="Genomic_DNA"/>
</dbReference>
<comment type="caution">
    <text evidence="2">The sequence shown here is derived from an EMBL/GenBank/DDBJ whole genome shotgun (WGS) entry which is preliminary data.</text>
</comment>
<gene>
    <name evidence="2" type="ORF">IQ217_14365</name>
</gene>
<keyword evidence="3" id="KW-1185">Reference proteome</keyword>
<sequence length="377" mass="42476">MTPWTIWFKTDDNPSWQPLDSCRSLPVGHYRLAARLPIPHKHLQWRWKFFSANGKVENHDFQGRTDQEGLISLLDLHTVQPGTWQLSAQPDLFDQLCGENWQIRFQFQVVTPAMATVTVPKLSAEPEKSKLEVGNSQADGENNAIVPHPLRPMVVPELDPEPLPTLQWSRKTRVKLTENRMTDSSSPLEILETEATNEEQVLEPEVLITPAIAAQEEIIPAGVEEMLEPGAYQETEEIKPAEVSIHPIIAEDEKTIQKEEPEEILEPVIATIMAIEDENEQLLEPVATAPLSTEAPADADKEKSGQFTPFRSVSYSVELIYPELANPIQVDITVMVDENRRPANLNLPDPRRMISSLHRQPNKSRSPLPPKLTSTVD</sequence>
<protein>
    <submittedName>
        <fullName evidence="2">Uncharacterized protein</fullName>
    </submittedName>
</protein>
<organism evidence="2 3">
    <name type="scientific">Synechocystis salina LEGE 00031</name>
    <dbReference type="NCBI Taxonomy" id="1828736"/>
    <lineage>
        <taxon>Bacteria</taxon>
        <taxon>Bacillati</taxon>
        <taxon>Cyanobacteriota</taxon>
        <taxon>Cyanophyceae</taxon>
        <taxon>Synechococcales</taxon>
        <taxon>Merismopediaceae</taxon>
        <taxon>Synechocystis</taxon>
    </lineage>
</organism>
<proteinExistence type="predicted"/>
<evidence type="ECO:0000256" key="1">
    <source>
        <dbReference type="SAM" id="MobiDB-lite"/>
    </source>
</evidence>
<accession>A0ABR9VUG4</accession>
<evidence type="ECO:0000313" key="2">
    <source>
        <dbReference type="EMBL" id="MBE9255001.1"/>
    </source>
</evidence>
<evidence type="ECO:0000313" key="3">
    <source>
        <dbReference type="Proteomes" id="UP000658720"/>
    </source>
</evidence>
<dbReference type="Proteomes" id="UP000658720">
    <property type="component" value="Unassembled WGS sequence"/>
</dbReference>
<feature type="region of interest" description="Disordered" evidence="1">
    <location>
        <begin position="342"/>
        <end position="377"/>
    </location>
</feature>
<dbReference type="RefSeq" id="WP_194020470.1">
    <property type="nucleotide sequence ID" value="NZ_JADEVV010000045.1"/>
</dbReference>